<feature type="compositionally biased region" description="Low complexity" evidence="1">
    <location>
        <begin position="195"/>
        <end position="208"/>
    </location>
</feature>
<feature type="compositionally biased region" description="Basic residues" evidence="1">
    <location>
        <begin position="228"/>
        <end position="244"/>
    </location>
</feature>
<gene>
    <name evidence="2" type="ORF">AVDCRST_MAG73-1258</name>
</gene>
<proteinExistence type="predicted"/>
<organism evidence="2">
    <name type="scientific">uncultured Thermomicrobiales bacterium</name>
    <dbReference type="NCBI Taxonomy" id="1645740"/>
    <lineage>
        <taxon>Bacteria</taxon>
        <taxon>Pseudomonadati</taxon>
        <taxon>Thermomicrobiota</taxon>
        <taxon>Thermomicrobia</taxon>
        <taxon>Thermomicrobiales</taxon>
        <taxon>environmental samples</taxon>
    </lineage>
</organism>
<dbReference type="AlphaFoldDB" id="A0A6J4TXR9"/>
<evidence type="ECO:0000313" key="2">
    <source>
        <dbReference type="EMBL" id="CAA9534581.1"/>
    </source>
</evidence>
<evidence type="ECO:0000256" key="1">
    <source>
        <dbReference type="SAM" id="MobiDB-lite"/>
    </source>
</evidence>
<feature type="non-terminal residue" evidence="2">
    <location>
        <position position="296"/>
    </location>
</feature>
<accession>A0A6J4TXR9</accession>
<feature type="compositionally biased region" description="Basic residues" evidence="1">
    <location>
        <begin position="40"/>
        <end position="79"/>
    </location>
</feature>
<reference evidence="2" key="1">
    <citation type="submission" date="2020-02" db="EMBL/GenBank/DDBJ databases">
        <authorList>
            <person name="Meier V. D."/>
        </authorList>
    </citation>
    <scope>NUCLEOTIDE SEQUENCE</scope>
    <source>
        <strain evidence="2">AVDCRST_MAG73</strain>
    </source>
</reference>
<sequence>GGRTESAGARARGRPRRGDPALGPPHRPPRAPRRGGLVGRPRRHLHDRARLRRRLRPRGRSRRRRRRPRTGPAARRRPPPRPGLRSGPAPPRGARVLRANGGPPAGGLGPVARAAGPLCPHPRLPGLPVHRAAQPAPRPAGDEPGDLQRVDAPERPPDRRPGLHRLAAPRPRHRPRRLCRLLRGRRAAVGRRSLRSGGVPAARGIGDRAPPPRAPARRRPVPGLGGPRVRRRRLLPRAPGRRRCPACPPPAAGRDDRGLRRRGRGPADRPRLPLRPVPVPRPALQDRPGRAPVRPV</sequence>
<feature type="compositionally biased region" description="Basic and acidic residues" evidence="1">
    <location>
        <begin position="146"/>
        <end position="161"/>
    </location>
</feature>
<name>A0A6J4TXR9_9BACT</name>
<dbReference type="EMBL" id="CADCWE010000080">
    <property type="protein sequence ID" value="CAA9534581.1"/>
    <property type="molecule type" value="Genomic_DNA"/>
</dbReference>
<feature type="region of interest" description="Disordered" evidence="1">
    <location>
        <begin position="189"/>
        <end position="296"/>
    </location>
</feature>
<protein>
    <submittedName>
        <fullName evidence="2">Uncharacterized protein</fullName>
    </submittedName>
</protein>
<feature type="region of interest" description="Disordered" evidence="1">
    <location>
        <begin position="1"/>
        <end position="170"/>
    </location>
</feature>
<feature type="non-terminal residue" evidence="2">
    <location>
        <position position="1"/>
    </location>
</feature>